<evidence type="ECO:0000313" key="2">
    <source>
        <dbReference type="Proteomes" id="UP000259421"/>
    </source>
</evidence>
<gene>
    <name evidence="1" type="ORF">CcrBL9_gp409</name>
</gene>
<dbReference type="Proteomes" id="UP000259421">
    <property type="component" value="Segment"/>
</dbReference>
<reference evidence="2" key="1">
    <citation type="submission" date="2018-07" db="EMBL/GenBank/DDBJ databases">
        <title>Giant CbK-like Caulobacter bacteriophages have genetically divergent genomes.</title>
        <authorList>
            <person name="Wilson K.M."/>
            <person name="Ely B."/>
        </authorList>
    </citation>
    <scope>NUCLEOTIDE SEQUENCE [LARGE SCALE GENOMIC DNA]</scope>
</reference>
<sequence length="118" mass="13134">MNRVLPLLALCALGLSGCLDPKTKAAIKANQEAQAREYDARQARYQRDVDYLYRTKVVRVCTAKSTYIVQGVDGRRWVSNGPNPGQNWMAIRETAGHSNPWVTVDPVSSDIPLTDICQ</sequence>
<evidence type="ECO:0000313" key="1">
    <source>
        <dbReference type="EMBL" id="AXQ69433.1"/>
    </source>
</evidence>
<protein>
    <recommendedName>
        <fullName evidence="3">Lipoprotein</fullName>
    </recommendedName>
</protein>
<reference evidence="1 2" key="2">
    <citation type="submission" date="2018-09" db="EMBL/GenBank/DDBJ databases">
        <title>Giant CbK-like Caulobacter bacteriophages have genetically divergent genomes.</title>
        <authorList>
            <person name="Wilson K."/>
            <person name="Ely B."/>
        </authorList>
    </citation>
    <scope>NUCLEOTIDE SEQUENCE [LARGE SCALE GENOMIC DNA]</scope>
</reference>
<evidence type="ECO:0008006" key="3">
    <source>
        <dbReference type="Google" id="ProtNLM"/>
    </source>
</evidence>
<keyword evidence="2" id="KW-1185">Reference proteome</keyword>
<organism evidence="1 2">
    <name type="scientific">Caulobacter phage CcrBL9</name>
    <dbReference type="NCBI Taxonomy" id="2283270"/>
    <lineage>
        <taxon>Viruses</taxon>
        <taxon>Duplodnaviria</taxon>
        <taxon>Heunggongvirae</taxon>
        <taxon>Uroviricota</taxon>
        <taxon>Caudoviricetes</taxon>
        <taxon>Jeanschmidtviridae</taxon>
        <taxon>Bertelyvirus</taxon>
        <taxon>Bertelyvirus BL9</taxon>
    </lineage>
</organism>
<dbReference type="PROSITE" id="PS51257">
    <property type="entry name" value="PROKAR_LIPOPROTEIN"/>
    <property type="match status" value="1"/>
</dbReference>
<proteinExistence type="predicted"/>
<dbReference type="EMBL" id="MH588546">
    <property type="protein sequence ID" value="AXQ69433.1"/>
    <property type="molecule type" value="Genomic_DNA"/>
</dbReference>
<name>A0A385ECD0_9CAUD</name>
<accession>A0A385ECD0</accession>